<proteinExistence type="predicted"/>
<evidence type="ECO:0000313" key="1">
    <source>
        <dbReference type="EMBL" id="RGR68480.1"/>
    </source>
</evidence>
<evidence type="ECO:0000313" key="2">
    <source>
        <dbReference type="Proteomes" id="UP000284178"/>
    </source>
</evidence>
<name>A0A412FK21_9FIRM</name>
<keyword evidence="2" id="KW-1185">Reference proteome</keyword>
<dbReference type="EMBL" id="QRUP01000027">
    <property type="protein sequence ID" value="RGR68480.1"/>
    <property type="molecule type" value="Genomic_DNA"/>
</dbReference>
<dbReference type="RefSeq" id="WP_117896052.1">
    <property type="nucleotide sequence ID" value="NZ_CABJCV010000027.1"/>
</dbReference>
<comment type="caution">
    <text evidence="1">The sequence shown here is derived from an EMBL/GenBank/DDBJ whole genome shotgun (WGS) entry which is preliminary data.</text>
</comment>
<organism evidence="1 2">
    <name type="scientific">Holdemania filiformis</name>
    <dbReference type="NCBI Taxonomy" id="61171"/>
    <lineage>
        <taxon>Bacteria</taxon>
        <taxon>Bacillati</taxon>
        <taxon>Bacillota</taxon>
        <taxon>Erysipelotrichia</taxon>
        <taxon>Erysipelotrichales</taxon>
        <taxon>Erysipelotrichaceae</taxon>
        <taxon>Holdemania</taxon>
    </lineage>
</organism>
<gene>
    <name evidence="1" type="ORF">DWY25_15910</name>
</gene>
<dbReference type="GeneID" id="83016882"/>
<accession>A0A412FK21</accession>
<sequence length="80" mass="9291">MPKQSLLELLANQCGCPYLSDLHTQTYRSVLRKVVFRLAADRYSDQEWSDSFTYILGRKAEAQTAEEIKRELIHAISEKE</sequence>
<dbReference type="AlphaFoldDB" id="A0A412FK21"/>
<reference evidence="1 2" key="1">
    <citation type="submission" date="2018-08" db="EMBL/GenBank/DDBJ databases">
        <title>A genome reference for cultivated species of the human gut microbiota.</title>
        <authorList>
            <person name="Zou Y."/>
            <person name="Xue W."/>
            <person name="Luo G."/>
        </authorList>
    </citation>
    <scope>NUCLEOTIDE SEQUENCE [LARGE SCALE GENOMIC DNA]</scope>
    <source>
        <strain evidence="1 2">AF24-29</strain>
    </source>
</reference>
<protein>
    <submittedName>
        <fullName evidence="1">Uncharacterized protein</fullName>
    </submittedName>
</protein>
<dbReference type="Proteomes" id="UP000284178">
    <property type="component" value="Unassembled WGS sequence"/>
</dbReference>